<evidence type="ECO:0000256" key="6">
    <source>
        <dbReference type="ARBA" id="ARBA00023136"/>
    </source>
</evidence>
<comment type="similarity">
    <text evidence="8">Belongs to the FliO/MopB family.</text>
</comment>
<gene>
    <name evidence="10" type="ORF">MNBD_GAMMA21-1183</name>
</gene>
<dbReference type="Pfam" id="PF04347">
    <property type="entry name" value="FliO"/>
    <property type="match status" value="1"/>
</dbReference>
<comment type="subcellular location">
    <subcellularLocation>
        <location evidence="1">Bacterial flagellum basal body</location>
    </subcellularLocation>
    <subcellularLocation>
        <location evidence="2">Cell membrane</location>
    </subcellularLocation>
</comment>
<reference evidence="10" key="1">
    <citation type="submission" date="2018-06" db="EMBL/GenBank/DDBJ databases">
        <authorList>
            <person name="Zhirakovskaya E."/>
        </authorList>
    </citation>
    <scope>NUCLEOTIDE SEQUENCE</scope>
</reference>
<evidence type="ECO:0000256" key="7">
    <source>
        <dbReference type="ARBA" id="ARBA00023143"/>
    </source>
</evidence>
<dbReference type="GO" id="GO:0009425">
    <property type="term" value="C:bacterial-type flagellum basal body"/>
    <property type="evidence" value="ECO:0007669"/>
    <property type="project" value="UniProtKB-SubCell"/>
</dbReference>
<evidence type="ECO:0000256" key="5">
    <source>
        <dbReference type="ARBA" id="ARBA00022989"/>
    </source>
</evidence>
<accession>A0A3B1AH70</accession>
<dbReference type="InterPro" id="IPR022781">
    <property type="entry name" value="Flagellar_biosynth_FliO"/>
</dbReference>
<protein>
    <recommendedName>
        <fullName evidence="11">Flagellar protein</fullName>
    </recommendedName>
</protein>
<organism evidence="10">
    <name type="scientific">hydrothermal vent metagenome</name>
    <dbReference type="NCBI Taxonomy" id="652676"/>
    <lineage>
        <taxon>unclassified sequences</taxon>
        <taxon>metagenomes</taxon>
        <taxon>ecological metagenomes</taxon>
    </lineage>
</organism>
<evidence type="ECO:0008006" key="11">
    <source>
        <dbReference type="Google" id="ProtNLM"/>
    </source>
</evidence>
<proteinExistence type="inferred from homology"/>
<dbReference type="PANTHER" id="PTHR38766">
    <property type="entry name" value="FLAGELLAR PROTEIN FLIO"/>
    <property type="match status" value="1"/>
</dbReference>
<dbReference type="AlphaFoldDB" id="A0A3B1AH70"/>
<keyword evidence="7" id="KW-0975">Bacterial flagellum</keyword>
<keyword evidence="3" id="KW-1003">Cell membrane</keyword>
<dbReference type="NCBIfam" id="TIGR03500">
    <property type="entry name" value="FliO_TIGR"/>
    <property type="match status" value="1"/>
</dbReference>
<dbReference type="InterPro" id="IPR052205">
    <property type="entry name" value="FliO/MopB"/>
</dbReference>
<feature type="transmembrane region" description="Helical" evidence="9">
    <location>
        <begin position="42"/>
        <end position="61"/>
    </location>
</feature>
<evidence type="ECO:0000256" key="8">
    <source>
        <dbReference type="ARBA" id="ARBA00037937"/>
    </source>
</evidence>
<keyword evidence="4 9" id="KW-0812">Transmembrane</keyword>
<evidence type="ECO:0000256" key="4">
    <source>
        <dbReference type="ARBA" id="ARBA00022692"/>
    </source>
</evidence>
<dbReference type="GO" id="GO:0044781">
    <property type="term" value="P:bacterial-type flagellum organization"/>
    <property type="evidence" value="ECO:0007669"/>
    <property type="project" value="InterPro"/>
</dbReference>
<dbReference type="EMBL" id="UOFR01000014">
    <property type="protein sequence ID" value="VAW91996.1"/>
    <property type="molecule type" value="Genomic_DNA"/>
</dbReference>
<keyword evidence="5 9" id="KW-1133">Transmembrane helix</keyword>
<sequence length="144" mass="15754">MRLSILLILHLLASNLYALTEEKDKPQLSTVTDPIGMGDFAQVFLGLTFVVVAILAMAWFIKRTGFVNTRANGALKVIGGITLTQRERILLVQVGEKQLLLGVAPGRITTLHELEEKIETGASSNTDGENFAQKLNSYLRGSRS</sequence>
<keyword evidence="6 9" id="KW-0472">Membrane</keyword>
<evidence type="ECO:0000256" key="9">
    <source>
        <dbReference type="SAM" id="Phobius"/>
    </source>
</evidence>
<evidence type="ECO:0000313" key="10">
    <source>
        <dbReference type="EMBL" id="VAW91996.1"/>
    </source>
</evidence>
<evidence type="ECO:0000256" key="3">
    <source>
        <dbReference type="ARBA" id="ARBA00022475"/>
    </source>
</evidence>
<dbReference type="PANTHER" id="PTHR38766:SF1">
    <property type="entry name" value="FLAGELLAR PROTEIN FLIO"/>
    <property type="match status" value="1"/>
</dbReference>
<evidence type="ECO:0000256" key="1">
    <source>
        <dbReference type="ARBA" id="ARBA00004117"/>
    </source>
</evidence>
<name>A0A3B1AH70_9ZZZZ</name>
<evidence type="ECO:0000256" key="2">
    <source>
        <dbReference type="ARBA" id="ARBA00004236"/>
    </source>
</evidence>
<dbReference type="GO" id="GO:0005886">
    <property type="term" value="C:plasma membrane"/>
    <property type="evidence" value="ECO:0007669"/>
    <property type="project" value="UniProtKB-SubCell"/>
</dbReference>